<evidence type="ECO:0000256" key="4">
    <source>
        <dbReference type="ARBA" id="ARBA00023098"/>
    </source>
</evidence>
<keyword evidence="7" id="KW-1185">Reference proteome</keyword>
<keyword evidence="3 6" id="KW-0808">Transferase</keyword>
<keyword evidence="2" id="KW-0441">Lipid A biosynthesis</keyword>
<keyword evidence="1" id="KW-0444">Lipid biosynthesis</keyword>
<protein>
    <submittedName>
        <fullName evidence="6">UDP-3-O-(3-hydroxymyristoyl)glucosamine N-acyltransferase</fullName>
        <ecNumber evidence="6">2.3.1.191</ecNumber>
    </submittedName>
</protein>
<dbReference type="Gene3D" id="2.160.10.10">
    <property type="entry name" value="Hexapeptide repeat proteins"/>
    <property type="match status" value="1"/>
</dbReference>
<dbReference type="EC" id="2.3.1.191" evidence="6"/>
<dbReference type="SUPFAM" id="SSF51161">
    <property type="entry name" value="Trimeric LpxA-like enzymes"/>
    <property type="match status" value="1"/>
</dbReference>
<evidence type="ECO:0000256" key="5">
    <source>
        <dbReference type="ARBA" id="ARBA00023315"/>
    </source>
</evidence>
<reference evidence="7" key="1">
    <citation type="journal article" date="2019" name="Int. J. Syst. Evol. Microbiol.">
        <title>The Global Catalogue of Microorganisms (GCM) 10K type strain sequencing project: providing services to taxonomists for standard genome sequencing and annotation.</title>
        <authorList>
            <consortium name="The Broad Institute Genomics Platform"/>
            <consortium name="The Broad Institute Genome Sequencing Center for Infectious Disease"/>
            <person name="Wu L."/>
            <person name="Ma J."/>
        </authorList>
    </citation>
    <scope>NUCLEOTIDE SEQUENCE [LARGE SCALE GENOMIC DNA]</scope>
    <source>
        <strain evidence="7">KCTC 22245</strain>
    </source>
</reference>
<dbReference type="Proteomes" id="UP001595607">
    <property type="component" value="Unassembled WGS sequence"/>
</dbReference>
<dbReference type="RefSeq" id="WP_189576507.1">
    <property type="nucleotide sequence ID" value="NZ_BMXU01000002.1"/>
</dbReference>
<dbReference type="InterPro" id="IPR001451">
    <property type="entry name" value="Hexapep"/>
</dbReference>
<evidence type="ECO:0000256" key="2">
    <source>
        <dbReference type="ARBA" id="ARBA00022556"/>
    </source>
</evidence>
<dbReference type="InterPro" id="IPR011004">
    <property type="entry name" value="Trimer_LpxA-like_sf"/>
</dbReference>
<evidence type="ECO:0000256" key="3">
    <source>
        <dbReference type="ARBA" id="ARBA00022679"/>
    </source>
</evidence>
<keyword evidence="4" id="KW-0443">Lipid metabolism</keyword>
<accession>A0ABV7MGJ3</accession>
<organism evidence="6 7">
    <name type="scientific">Parvularcula lutaonensis</name>
    <dbReference type="NCBI Taxonomy" id="491923"/>
    <lineage>
        <taxon>Bacteria</taxon>
        <taxon>Pseudomonadati</taxon>
        <taxon>Pseudomonadota</taxon>
        <taxon>Alphaproteobacteria</taxon>
        <taxon>Parvularculales</taxon>
        <taxon>Parvularculaceae</taxon>
        <taxon>Parvularcula</taxon>
    </lineage>
</organism>
<proteinExistence type="predicted"/>
<dbReference type="Pfam" id="PF00132">
    <property type="entry name" value="Hexapep"/>
    <property type="match status" value="3"/>
</dbReference>
<dbReference type="PANTHER" id="PTHR43378:SF2">
    <property type="entry name" value="UDP-3-O-ACYLGLUCOSAMINE N-ACYLTRANSFERASE 1, MITOCHONDRIAL-RELATED"/>
    <property type="match status" value="1"/>
</dbReference>
<dbReference type="NCBIfam" id="TIGR01853">
    <property type="entry name" value="lipid_A_lpxD"/>
    <property type="match status" value="1"/>
</dbReference>
<dbReference type="CDD" id="cd03352">
    <property type="entry name" value="LbH_LpxD"/>
    <property type="match status" value="1"/>
</dbReference>
<dbReference type="GO" id="GO:0103118">
    <property type="term" value="F:UDP-3-O-[(3R)-3-hydroxyacyl]-glucosamine N-acyltransferase activity"/>
    <property type="evidence" value="ECO:0007669"/>
    <property type="project" value="UniProtKB-EC"/>
</dbReference>
<dbReference type="NCBIfam" id="NF002060">
    <property type="entry name" value="PRK00892.1"/>
    <property type="match status" value="1"/>
</dbReference>
<evidence type="ECO:0000313" key="6">
    <source>
        <dbReference type="EMBL" id="MFC3303709.1"/>
    </source>
</evidence>
<evidence type="ECO:0000256" key="1">
    <source>
        <dbReference type="ARBA" id="ARBA00022516"/>
    </source>
</evidence>
<name>A0ABV7MGJ3_9PROT</name>
<evidence type="ECO:0000313" key="7">
    <source>
        <dbReference type="Proteomes" id="UP001595607"/>
    </source>
</evidence>
<sequence>MVFPDPQFFRFTGALTGEEAAEIGGATLIRSGGTITTVAESGTGGDGALVFAERFKGKIAVSAAIIVPEGKADEAPADTPIVLEVRSPKLAFSRIAAHLFESRFETADEELGKPEIGEGAKIHPSAVICPGVSIGSGAVISAHAVIGHGVTIGERTFVGANASITHAEVGRNCRILSGARVGEAGFGYTAGETGPVAVPQLGAVRLADEVDIGAQTTVDRGTLSDTVIGAMSKIDNLCQIAHNCRLGRGVLVASQTGISGSCVIGDFVMMGGQVGMADHLTVGNGAVVAAQSGLMKDVEPGGKVGGTPAKPMRQWMKETATLGRLARGKK</sequence>
<comment type="caution">
    <text evidence="6">The sequence shown here is derived from an EMBL/GenBank/DDBJ whole genome shotgun (WGS) entry which is preliminary data.</text>
</comment>
<dbReference type="InterPro" id="IPR007691">
    <property type="entry name" value="LpxD"/>
</dbReference>
<dbReference type="EMBL" id="JBHRVA010000003">
    <property type="protein sequence ID" value="MFC3303709.1"/>
    <property type="molecule type" value="Genomic_DNA"/>
</dbReference>
<gene>
    <name evidence="6" type="primary">lpxD</name>
    <name evidence="6" type="ORF">ACFONP_13330</name>
</gene>
<keyword evidence="5 6" id="KW-0012">Acyltransferase</keyword>
<dbReference type="PANTHER" id="PTHR43378">
    <property type="entry name" value="UDP-3-O-ACYLGLUCOSAMINE N-ACYLTRANSFERASE"/>
    <property type="match status" value="1"/>
</dbReference>